<comment type="cofactor">
    <cofactor evidence="9">
        <name>[2Fe-2S] cluster</name>
        <dbReference type="ChEBI" id="CHEBI:190135"/>
    </cofactor>
</comment>
<evidence type="ECO:0000256" key="6">
    <source>
        <dbReference type="ARBA" id="ARBA00023014"/>
    </source>
</evidence>
<protein>
    <recommendedName>
        <fullName evidence="2">NADH-quinone oxidoreductase subunit E</fullName>
    </recommendedName>
    <alternativeName>
        <fullName evidence="7">NADH dehydrogenase I subunit E</fullName>
    </alternativeName>
    <alternativeName>
        <fullName evidence="8">NDH-1 subunit E</fullName>
    </alternativeName>
</protein>
<evidence type="ECO:0000313" key="12">
    <source>
        <dbReference type="Proteomes" id="UP000219329"/>
    </source>
</evidence>
<evidence type="ECO:0000256" key="4">
    <source>
        <dbReference type="ARBA" id="ARBA00022723"/>
    </source>
</evidence>
<sequence length="171" mass="19055">MQASVIASTATQARKLCAEEIKEIEHEMQLYPDKQAVGLEALKIVQKHQGWVSDESLLGISKFLDIPVSDLESVATFFNLVYRQPVGRNVILFCNSVSCWIMGSESMRSYINGKLDIDFGGTTDNGDFTFLPVPCLGDCDHAPVMMVGDDLHRNLTEGKVDEIFSEYKSKE</sequence>
<feature type="binding site" evidence="10">
    <location>
        <position position="139"/>
    </location>
    <ligand>
        <name>[2Fe-2S] cluster</name>
        <dbReference type="ChEBI" id="CHEBI:190135"/>
    </ligand>
</feature>
<dbReference type="Gene3D" id="3.40.30.10">
    <property type="entry name" value="Glutaredoxin"/>
    <property type="match status" value="1"/>
</dbReference>
<dbReference type="Gene3D" id="1.10.10.1590">
    <property type="entry name" value="NADH-quinone oxidoreductase subunit E"/>
    <property type="match status" value="1"/>
</dbReference>
<keyword evidence="5 10" id="KW-0408">Iron</keyword>
<comment type="caution">
    <text evidence="11">The sequence shown here is derived from an EMBL/GenBank/DDBJ whole genome shotgun (WGS) entry which is preliminary data.</text>
</comment>
<accession>A0A2A5WGT3</accession>
<comment type="similarity">
    <text evidence="1">Belongs to the complex I 24 kDa subunit family.</text>
</comment>
<evidence type="ECO:0000256" key="1">
    <source>
        <dbReference type="ARBA" id="ARBA00010643"/>
    </source>
</evidence>
<dbReference type="CDD" id="cd03064">
    <property type="entry name" value="TRX_Fd_NuoE"/>
    <property type="match status" value="1"/>
</dbReference>
<dbReference type="InterPro" id="IPR042128">
    <property type="entry name" value="NuoE_dom"/>
</dbReference>
<evidence type="ECO:0000256" key="7">
    <source>
        <dbReference type="ARBA" id="ARBA00031580"/>
    </source>
</evidence>
<dbReference type="NCBIfam" id="NF005722">
    <property type="entry name" value="PRK07539.1-2"/>
    <property type="match status" value="1"/>
</dbReference>
<dbReference type="InterPro" id="IPR036249">
    <property type="entry name" value="Thioredoxin-like_sf"/>
</dbReference>
<dbReference type="GO" id="GO:0051537">
    <property type="term" value="F:2 iron, 2 sulfur cluster binding"/>
    <property type="evidence" value="ECO:0007669"/>
    <property type="project" value="UniProtKB-KW"/>
</dbReference>
<dbReference type="PANTHER" id="PTHR10371">
    <property type="entry name" value="NADH DEHYDROGENASE UBIQUINONE FLAVOPROTEIN 2, MITOCHONDRIAL"/>
    <property type="match status" value="1"/>
</dbReference>
<name>A0A2A5WGT3_9GAMM</name>
<feature type="binding site" evidence="10">
    <location>
        <position position="135"/>
    </location>
    <ligand>
        <name>[2Fe-2S] cluster</name>
        <dbReference type="ChEBI" id="CHEBI:190135"/>
    </ligand>
</feature>
<proteinExistence type="inferred from homology"/>
<evidence type="ECO:0000256" key="9">
    <source>
        <dbReference type="ARBA" id="ARBA00034078"/>
    </source>
</evidence>
<feature type="binding site" evidence="10">
    <location>
        <position position="94"/>
    </location>
    <ligand>
        <name>[2Fe-2S] cluster</name>
        <dbReference type="ChEBI" id="CHEBI:190135"/>
    </ligand>
</feature>
<evidence type="ECO:0000313" key="11">
    <source>
        <dbReference type="EMBL" id="PDH35513.1"/>
    </source>
</evidence>
<evidence type="ECO:0000256" key="5">
    <source>
        <dbReference type="ARBA" id="ARBA00023004"/>
    </source>
</evidence>
<dbReference type="InterPro" id="IPR041921">
    <property type="entry name" value="NuoE_N"/>
</dbReference>
<dbReference type="Proteomes" id="UP000219329">
    <property type="component" value="Unassembled WGS sequence"/>
</dbReference>
<dbReference type="Pfam" id="PF01257">
    <property type="entry name" value="2Fe-2S_thioredx"/>
    <property type="match status" value="1"/>
</dbReference>
<feature type="binding site" evidence="10">
    <location>
        <position position="99"/>
    </location>
    <ligand>
        <name>[2Fe-2S] cluster</name>
        <dbReference type="ChEBI" id="CHEBI:190135"/>
    </ligand>
</feature>
<dbReference type="SUPFAM" id="SSF52833">
    <property type="entry name" value="Thioredoxin-like"/>
    <property type="match status" value="1"/>
</dbReference>
<evidence type="ECO:0000256" key="2">
    <source>
        <dbReference type="ARBA" id="ARBA00019898"/>
    </source>
</evidence>
<dbReference type="AlphaFoldDB" id="A0A2A5WGT3"/>
<evidence type="ECO:0000256" key="8">
    <source>
        <dbReference type="ARBA" id="ARBA00032788"/>
    </source>
</evidence>
<dbReference type="NCBIfam" id="TIGR01958">
    <property type="entry name" value="nuoE_fam"/>
    <property type="match status" value="1"/>
</dbReference>
<keyword evidence="4 10" id="KW-0479">Metal-binding</keyword>
<dbReference type="PANTHER" id="PTHR10371:SF3">
    <property type="entry name" value="NADH DEHYDROGENASE [UBIQUINONE] FLAVOPROTEIN 2, MITOCHONDRIAL"/>
    <property type="match status" value="1"/>
</dbReference>
<gene>
    <name evidence="11" type="ORF">CNF02_01020</name>
</gene>
<reference evidence="11 12" key="1">
    <citation type="submission" date="2017-08" db="EMBL/GenBank/DDBJ databases">
        <title>Fine stratification of microbial communities through a metagenomic profile of the photic zone.</title>
        <authorList>
            <person name="Haro-Moreno J.M."/>
            <person name="Lopez-Perez M."/>
            <person name="De La Torre J."/>
            <person name="Picazo A."/>
            <person name="Camacho A."/>
            <person name="Rodriguez-Valera F."/>
        </authorList>
    </citation>
    <scope>NUCLEOTIDE SEQUENCE [LARGE SCALE GENOMIC DNA]</scope>
    <source>
        <strain evidence="11">MED-G28</strain>
    </source>
</reference>
<dbReference type="PIRSF" id="PIRSF000216">
    <property type="entry name" value="NADH_DH_24kDa"/>
    <property type="match status" value="1"/>
</dbReference>
<keyword evidence="6 10" id="KW-0411">Iron-sulfur</keyword>
<organism evidence="11 12">
    <name type="scientific">OM182 bacterium MED-G28</name>
    <dbReference type="NCBI Taxonomy" id="1986256"/>
    <lineage>
        <taxon>Bacteria</taxon>
        <taxon>Pseudomonadati</taxon>
        <taxon>Pseudomonadota</taxon>
        <taxon>Gammaproteobacteria</taxon>
        <taxon>OMG group</taxon>
        <taxon>OM182 clade</taxon>
    </lineage>
</organism>
<dbReference type="InterPro" id="IPR002023">
    <property type="entry name" value="NuoE-like"/>
</dbReference>
<keyword evidence="3 10" id="KW-0001">2Fe-2S</keyword>
<dbReference type="GO" id="GO:0003954">
    <property type="term" value="F:NADH dehydrogenase activity"/>
    <property type="evidence" value="ECO:0007669"/>
    <property type="project" value="TreeGrafter"/>
</dbReference>
<evidence type="ECO:0000256" key="3">
    <source>
        <dbReference type="ARBA" id="ARBA00022714"/>
    </source>
</evidence>
<evidence type="ECO:0000256" key="10">
    <source>
        <dbReference type="PIRSR" id="PIRSR000216-1"/>
    </source>
</evidence>
<dbReference type="GO" id="GO:0046872">
    <property type="term" value="F:metal ion binding"/>
    <property type="evidence" value="ECO:0007669"/>
    <property type="project" value="UniProtKB-KW"/>
</dbReference>
<comment type="cofactor">
    <cofactor evidence="10">
        <name>[2Fe-2S] cluster</name>
        <dbReference type="ChEBI" id="CHEBI:190135"/>
    </cofactor>
    <text evidence="10">Binds 1 [2Fe-2S] cluster.</text>
</comment>
<dbReference type="EMBL" id="NTJZ01000001">
    <property type="protein sequence ID" value="PDH35513.1"/>
    <property type="molecule type" value="Genomic_DNA"/>
</dbReference>